<protein>
    <submittedName>
        <fullName evidence="2">Uncharacterized protein</fullName>
    </submittedName>
</protein>
<proteinExistence type="predicted"/>
<dbReference type="EMBL" id="BGPR01049676">
    <property type="protein sequence ID" value="GBO26688.1"/>
    <property type="molecule type" value="Genomic_DNA"/>
</dbReference>
<dbReference type="Proteomes" id="UP000499080">
    <property type="component" value="Unassembled WGS sequence"/>
</dbReference>
<reference evidence="2 4" key="1">
    <citation type="journal article" date="2019" name="Sci. Rep.">
        <title>Orb-weaving spider Araneus ventricosus genome elucidates the spidroin gene catalogue.</title>
        <authorList>
            <person name="Kono N."/>
            <person name="Nakamura H."/>
            <person name="Ohtoshi R."/>
            <person name="Moran D.A.P."/>
            <person name="Shinohara A."/>
            <person name="Yoshida Y."/>
            <person name="Fujiwara M."/>
            <person name="Mori M."/>
            <person name="Tomita M."/>
            <person name="Arakawa K."/>
        </authorList>
    </citation>
    <scope>NUCLEOTIDE SEQUENCE [LARGE SCALE GENOMIC DNA]</scope>
</reference>
<accession>A0A4Y2VQK0</accession>
<organism evidence="2 4">
    <name type="scientific">Araneus ventricosus</name>
    <name type="common">Orbweaver spider</name>
    <name type="synonym">Epeira ventricosa</name>
    <dbReference type="NCBI Taxonomy" id="182803"/>
    <lineage>
        <taxon>Eukaryota</taxon>
        <taxon>Metazoa</taxon>
        <taxon>Ecdysozoa</taxon>
        <taxon>Arthropoda</taxon>
        <taxon>Chelicerata</taxon>
        <taxon>Arachnida</taxon>
        <taxon>Araneae</taxon>
        <taxon>Araneomorphae</taxon>
        <taxon>Entelegynae</taxon>
        <taxon>Araneoidea</taxon>
        <taxon>Araneidae</taxon>
        <taxon>Araneus</taxon>
    </lineage>
</organism>
<gene>
    <name evidence="3" type="ORF">AVEN_144310_1</name>
    <name evidence="2" type="ORF">AVEN_99475_1</name>
</gene>
<evidence type="ECO:0000256" key="1">
    <source>
        <dbReference type="SAM" id="MobiDB-lite"/>
    </source>
</evidence>
<evidence type="ECO:0000313" key="4">
    <source>
        <dbReference type="Proteomes" id="UP000499080"/>
    </source>
</evidence>
<feature type="region of interest" description="Disordered" evidence="1">
    <location>
        <begin position="41"/>
        <end position="101"/>
    </location>
</feature>
<name>A0A4Y2VQK0_ARAVE</name>
<dbReference type="EMBL" id="BGPR01049679">
    <property type="protein sequence ID" value="GBO26696.1"/>
    <property type="molecule type" value="Genomic_DNA"/>
</dbReference>
<comment type="caution">
    <text evidence="2">The sequence shown here is derived from an EMBL/GenBank/DDBJ whole genome shotgun (WGS) entry which is preliminary data.</text>
</comment>
<keyword evidence="4" id="KW-1185">Reference proteome</keyword>
<evidence type="ECO:0000313" key="2">
    <source>
        <dbReference type="EMBL" id="GBO26688.1"/>
    </source>
</evidence>
<dbReference type="AlphaFoldDB" id="A0A4Y2VQK0"/>
<evidence type="ECO:0000313" key="3">
    <source>
        <dbReference type="EMBL" id="GBO26696.1"/>
    </source>
</evidence>
<sequence>TDRWKGGVGYESRECVKTKRIIKGYAREKSLGTRGLVVRSRIRSQRVPGSKPDSINDPPPCMEPHTSNGLPLEWCGSLERDAPAPPPLPSSDCGSELRDPF</sequence>
<feature type="non-terminal residue" evidence="2">
    <location>
        <position position="1"/>
    </location>
</feature>